<keyword evidence="5" id="KW-0378">Hydrolase</keyword>
<evidence type="ECO:0000256" key="7">
    <source>
        <dbReference type="ARBA" id="ARBA00022984"/>
    </source>
</evidence>
<keyword evidence="6 9" id="KW-0133">Cell shape</keyword>
<organism evidence="12 13">
    <name type="scientific">Methylopila musalis</name>
    <dbReference type="NCBI Taxonomy" id="1134781"/>
    <lineage>
        <taxon>Bacteria</taxon>
        <taxon>Pseudomonadati</taxon>
        <taxon>Pseudomonadota</taxon>
        <taxon>Alphaproteobacteria</taxon>
        <taxon>Hyphomicrobiales</taxon>
        <taxon>Methylopilaceae</taxon>
        <taxon>Methylopila</taxon>
    </lineage>
</organism>
<dbReference type="SUPFAM" id="SSF141523">
    <property type="entry name" value="L,D-transpeptidase catalytic domain-like"/>
    <property type="match status" value="1"/>
</dbReference>
<comment type="pathway">
    <text evidence="1 9">Cell wall biogenesis; peptidoglycan biosynthesis.</text>
</comment>
<dbReference type="InterPro" id="IPR038063">
    <property type="entry name" value="Transpep_catalytic_dom"/>
</dbReference>
<evidence type="ECO:0000256" key="8">
    <source>
        <dbReference type="ARBA" id="ARBA00023316"/>
    </source>
</evidence>
<accession>A0ABW3Z6G5</accession>
<dbReference type="InterPro" id="IPR005490">
    <property type="entry name" value="LD_TPept_cat_dom"/>
</dbReference>
<comment type="caution">
    <text evidence="12">The sequence shown here is derived from an EMBL/GenBank/DDBJ whole genome shotgun (WGS) entry which is preliminary data.</text>
</comment>
<sequence length="187" mass="19782">MGGSVVARGVSAVGGGARALAGLALASLALSLVALGATPAAAREIVPFAGDQYRAGTIVVRNAERALYLVGGDGRALRYRVAVGKPGKQWLGAAWIKGKYVQPAWSPPEEVRRDKPNLPDVIPGGSPKNPMGPRALLLDRDQYAIHGTNRPKSIGTYASYGCIRMRNEDIIDLYERVRVGAKVVVIP</sequence>
<evidence type="ECO:0000256" key="5">
    <source>
        <dbReference type="ARBA" id="ARBA00022801"/>
    </source>
</evidence>
<comment type="similarity">
    <text evidence="2">Belongs to the YkuD family.</text>
</comment>
<keyword evidence="3" id="KW-0328">Glycosyltransferase</keyword>
<dbReference type="Proteomes" id="UP001597171">
    <property type="component" value="Unassembled WGS sequence"/>
</dbReference>
<reference evidence="13" key="1">
    <citation type="journal article" date="2019" name="Int. J. Syst. Evol. Microbiol.">
        <title>The Global Catalogue of Microorganisms (GCM) 10K type strain sequencing project: providing services to taxonomists for standard genome sequencing and annotation.</title>
        <authorList>
            <consortium name="The Broad Institute Genomics Platform"/>
            <consortium name="The Broad Institute Genome Sequencing Center for Infectious Disease"/>
            <person name="Wu L."/>
            <person name="Ma J."/>
        </authorList>
    </citation>
    <scope>NUCLEOTIDE SEQUENCE [LARGE SCALE GENOMIC DNA]</scope>
    <source>
        <strain evidence="13">CCUG 61696</strain>
    </source>
</reference>
<evidence type="ECO:0000256" key="3">
    <source>
        <dbReference type="ARBA" id="ARBA00022676"/>
    </source>
</evidence>
<evidence type="ECO:0000256" key="2">
    <source>
        <dbReference type="ARBA" id="ARBA00005992"/>
    </source>
</evidence>
<evidence type="ECO:0000256" key="6">
    <source>
        <dbReference type="ARBA" id="ARBA00022960"/>
    </source>
</evidence>
<evidence type="ECO:0000259" key="11">
    <source>
        <dbReference type="PROSITE" id="PS52029"/>
    </source>
</evidence>
<proteinExistence type="inferred from homology"/>
<dbReference type="PROSITE" id="PS52029">
    <property type="entry name" value="LD_TPASE"/>
    <property type="match status" value="1"/>
</dbReference>
<feature type="domain" description="L,D-TPase catalytic" evidence="11">
    <location>
        <begin position="56"/>
        <end position="186"/>
    </location>
</feature>
<evidence type="ECO:0000256" key="10">
    <source>
        <dbReference type="SAM" id="MobiDB-lite"/>
    </source>
</evidence>
<protein>
    <submittedName>
        <fullName evidence="12">L,D-transpeptidase</fullName>
        <ecNumber evidence="12">2.3.2.-</ecNumber>
    </submittedName>
</protein>
<feature type="active site" description="Nucleophile" evidence="9">
    <location>
        <position position="162"/>
    </location>
</feature>
<dbReference type="CDD" id="cd16913">
    <property type="entry name" value="YkuD_like"/>
    <property type="match status" value="1"/>
</dbReference>
<gene>
    <name evidence="12" type="ORF">ACFQ4O_07060</name>
</gene>
<evidence type="ECO:0000313" key="13">
    <source>
        <dbReference type="Proteomes" id="UP001597171"/>
    </source>
</evidence>
<keyword evidence="7 9" id="KW-0573">Peptidoglycan synthesis</keyword>
<dbReference type="Pfam" id="PF03734">
    <property type="entry name" value="YkuD"/>
    <property type="match status" value="1"/>
</dbReference>
<keyword evidence="13" id="KW-1185">Reference proteome</keyword>
<dbReference type="RefSeq" id="WP_378774981.1">
    <property type="nucleotide sequence ID" value="NZ_JBHTMX010000040.1"/>
</dbReference>
<keyword evidence="12" id="KW-0012">Acyltransferase</keyword>
<evidence type="ECO:0000256" key="1">
    <source>
        <dbReference type="ARBA" id="ARBA00004752"/>
    </source>
</evidence>
<evidence type="ECO:0000313" key="12">
    <source>
        <dbReference type="EMBL" id="MFD1331759.1"/>
    </source>
</evidence>
<dbReference type="EC" id="2.3.2.-" evidence="12"/>
<keyword evidence="8 9" id="KW-0961">Cell wall biogenesis/degradation</keyword>
<dbReference type="InterPro" id="IPR050979">
    <property type="entry name" value="LD-transpeptidase"/>
</dbReference>
<dbReference type="GO" id="GO:0016746">
    <property type="term" value="F:acyltransferase activity"/>
    <property type="evidence" value="ECO:0007669"/>
    <property type="project" value="UniProtKB-KW"/>
</dbReference>
<evidence type="ECO:0000256" key="9">
    <source>
        <dbReference type="PROSITE-ProRule" id="PRU01373"/>
    </source>
</evidence>
<feature type="active site" description="Proton donor/acceptor" evidence="9">
    <location>
        <position position="146"/>
    </location>
</feature>
<dbReference type="PANTHER" id="PTHR30582:SF24">
    <property type="entry name" value="L,D-TRANSPEPTIDASE ERFK_SRFK-RELATED"/>
    <property type="match status" value="1"/>
</dbReference>
<dbReference type="Gene3D" id="2.40.440.10">
    <property type="entry name" value="L,D-transpeptidase catalytic domain-like"/>
    <property type="match status" value="1"/>
</dbReference>
<name>A0ABW3Z6G5_9HYPH</name>
<dbReference type="EMBL" id="JBHTMX010000040">
    <property type="protein sequence ID" value="MFD1331759.1"/>
    <property type="molecule type" value="Genomic_DNA"/>
</dbReference>
<dbReference type="PANTHER" id="PTHR30582">
    <property type="entry name" value="L,D-TRANSPEPTIDASE"/>
    <property type="match status" value="1"/>
</dbReference>
<feature type="region of interest" description="Disordered" evidence="10">
    <location>
        <begin position="107"/>
        <end position="126"/>
    </location>
</feature>
<keyword evidence="4 12" id="KW-0808">Transferase</keyword>
<evidence type="ECO:0000256" key="4">
    <source>
        <dbReference type="ARBA" id="ARBA00022679"/>
    </source>
</evidence>